<evidence type="ECO:0000313" key="1">
    <source>
        <dbReference type="EMBL" id="KKM60431.1"/>
    </source>
</evidence>
<evidence type="ECO:0008006" key="2">
    <source>
        <dbReference type="Google" id="ProtNLM"/>
    </source>
</evidence>
<organism evidence="1">
    <name type="scientific">marine sediment metagenome</name>
    <dbReference type="NCBI Taxonomy" id="412755"/>
    <lineage>
        <taxon>unclassified sequences</taxon>
        <taxon>metagenomes</taxon>
        <taxon>ecological metagenomes</taxon>
    </lineage>
</organism>
<gene>
    <name evidence="1" type="ORF">LCGC14_1541850</name>
</gene>
<proteinExistence type="predicted"/>
<name>A0A0F9JDS2_9ZZZZ</name>
<accession>A0A0F9JDS2</accession>
<comment type="caution">
    <text evidence="1">The sequence shown here is derived from an EMBL/GenBank/DDBJ whole genome shotgun (WGS) entry which is preliminary data.</text>
</comment>
<protein>
    <recommendedName>
        <fullName evidence="2">Zona occludens toxin N-terminal domain-containing protein</fullName>
    </recommendedName>
</protein>
<dbReference type="EMBL" id="LAZR01011680">
    <property type="protein sequence ID" value="KKM60431.1"/>
    <property type="molecule type" value="Genomic_DNA"/>
</dbReference>
<reference evidence="1" key="1">
    <citation type="journal article" date="2015" name="Nature">
        <title>Complex archaea that bridge the gap between prokaryotes and eukaryotes.</title>
        <authorList>
            <person name="Spang A."/>
            <person name="Saw J.H."/>
            <person name="Jorgensen S.L."/>
            <person name="Zaremba-Niedzwiedzka K."/>
            <person name="Martijn J."/>
            <person name="Lind A.E."/>
            <person name="van Eijk R."/>
            <person name="Schleper C."/>
            <person name="Guy L."/>
            <person name="Ettema T.J."/>
        </authorList>
    </citation>
    <scope>NUCLEOTIDE SEQUENCE</scope>
</reference>
<sequence>MEEEIDENAIHNVEVKGKKLYIDGFLKSNLDKAKEIIRKDWDIVFVYDGYEGSGKSVKAMQDCFYFDNTFNMDRVCFDPREFTRAIKKAQPYQAVLYDEAFTGLNARAAMSLINRTLVKMLAEIRQKRLFVGIVMPTFFDLDRYVALWRSRALIHVYMGKNFQRGFFMFFNMERKKQLYVLGKKYYSYYKPPANFKGRFTNTYVMDEVEYRKRKRDSLMKRGSDQEKRLMEEQVRNSMFERLVGFEGITNVQKAKILGIPEGTYYYKLKNYEETGEL</sequence>
<dbReference type="AlphaFoldDB" id="A0A0F9JDS2"/>